<comment type="caution">
    <text evidence="3">The sequence shown here is derived from an EMBL/GenBank/DDBJ whole genome shotgun (WGS) entry which is preliminary data.</text>
</comment>
<evidence type="ECO:0000313" key="3">
    <source>
        <dbReference type="EMBL" id="KAK2159183.1"/>
    </source>
</evidence>
<protein>
    <submittedName>
        <fullName evidence="3">Uncharacterized protein</fullName>
    </submittedName>
</protein>
<reference evidence="3" key="1">
    <citation type="journal article" date="2023" name="Mol. Biol. Evol.">
        <title>Third-Generation Sequencing Reveals the Adaptive Role of the Epigenome in Three Deep-Sea Polychaetes.</title>
        <authorList>
            <person name="Perez M."/>
            <person name="Aroh O."/>
            <person name="Sun Y."/>
            <person name="Lan Y."/>
            <person name="Juniper S.K."/>
            <person name="Young C.R."/>
            <person name="Angers B."/>
            <person name="Qian P.Y."/>
        </authorList>
    </citation>
    <scope>NUCLEOTIDE SEQUENCE</scope>
    <source>
        <strain evidence="3">R07B-5</strain>
    </source>
</reference>
<accession>A0AAD9JTU5</accession>
<evidence type="ECO:0000256" key="2">
    <source>
        <dbReference type="SAM" id="SignalP"/>
    </source>
</evidence>
<keyword evidence="2" id="KW-0732">Signal</keyword>
<proteinExistence type="predicted"/>
<dbReference type="EMBL" id="JAODUO010001737">
    <property type="protein sequence ID" value="KAK2159183.1"/>
    <property type="molecule type" value="Genomic_DNA"/>
</dbReference>
<keyword evidence="4" id="KW-1185">Reference proteome</keyword>
<sequence>MDHVQVLLGLCFIAVVAGQARMPWTTSECEAAGGKCVTESRFSQCDSADFMCVGRCDGQYETCLVDKDDRCEKLRGGKCVEAVECAGMADHGPCRFNCKEGRVCCVPDSLRGTLCGGRGRGRGFGRGRGMRMNGGYGQGQGGGRRGGMGRGNGGRGQRGGRGQGFGGGQGRGGPY</sequence>
<evidence type="ECO:0000256" key="1">
    <source>
        <dbReference type="SAM" id="MobiDB-lite"/>
    </source>
</evidence>
<feature type="signal peptide" evidence="2">
    <location>
        <begin position="1"/>
        <end position="18"/>
    </location>
</feature>
<evidence type="ECO:0000313" key="4">
    <source>
        <dbReference type="Proteomes" id="UP001209878"/>
    </source>
</evidence>
<dbReference type="AlphaFoldDB" id="A0AAD9JTU5"/>
<feature type="region of interest" description="Disordered" evidence="1">
    <location>
        <begin position="126"/>
        <end position="175"/>
    </location>
</feature>
<organism evidence="3 4">
    <name type="scientific">Ridgeia piscesae</name>
    <name type="common">Tubeworm</name>
    <dbReference type="NCBI Taxonomy" id="27915"/>
    <lineage>
        <taxon>Eukaryota</taxon>
        <taxon>Metazoa</taxon>
        <taxon>Spiralia</taxon>
        <taxon>Lophotrochozoa</taxon>
        <taxon>Annelida</taxon>
        <taxon>Polychaeta</taxon>
        <taxon>Sedentaria</taxon>
        <taxon>Canalipalpata</taxon>
        <taxon>Sabellida</taxon>
        <taxon>Siboglinidae</taxon>
        <taxon>Ridgeia</taxon>
    </lineage>
</organism>
<name>A0AAD9JTU5_RIDPI</name>
<feature type="chain" id="PRO_5042031648" evidence="2">
    <location>
        <begin position="19"/>
        <end position="175"/>
    </location>
</feature>
<feature type="compositionally biased region" description="Gly residues" evidence="1">
    <location>
        <begin position="130"/>
        <end position="175"/>
    </location>
</feature>
<gene>
    <name evidence="3" type="ORF">NP493_1740g00033</name>
</gene>
<dbReference type="Proteomes" id="UP001209878">
    <property type="component" value="Unassembled WGS sequence"/>
</dbReference>